<dbReference type="GO" id="GO:0004519">
    <property type="term" value="F:endonuclease activity"/>
    <property type="evidence" value="ECO:0007669"/>
    <property type="project" value="UniProtKB-KW"/>
</dbReference>
<dbReference type="AlphaFoldDB" id="A0A6G2BCF2"/>
<reference evidence="3 4" key="1">
    <citation type="submission" date="2019-11" db="EMBL/GenBank/DDBJ databases">
        <authorList>
            <person name="Yuan L."/>
        </authorList>
    </citation>
    <scope>NUCLEOTIDE SEQUENCE [LARGE SCALE GENOMIC DNA]</scope>
    <source>
        <strain evidence="3 4">TRM43335</strain>
    </source>
</reference>
<organism evidence="3 4">
    <name type="scientific">Streptomyces taklimakanensis</name>
    <dbReference type="NCBI Taxonomy" id="2569853"/>
    <lineage>
        <taxon>Bacteria</taxon>
        <taxon>Bacillati</taxon>
        <taxon>Actinomycetota</taxon>
        <taxon>Actinomycetes</taxon>
        <taxon>Kitasatosporales</taxon>
        <taxon>Streptomycetaceae</taxon>
        <taxon>Streptomyces</taxon>
    </lineage>
</organism>
<sequence length="348" mass="36869">MGRVSRARRVVRRRWGADERGRTPWTRGRVTAAFAVAVAALMALHSHVPGVLGLGSLWETFLPWTGLAVPALSVVALLRRSTLALVALLLPAVVWLGLFHRAVVPWDRGPVEEGTGAAAITVVQHNAGDENRDPTGTARAVAAAGPDLVALQELLPAALPAYDAVLAPGHPHHVVVGSVGLWSKYPLVDSRPLDIRPAGFGTDWNRGLRTTARTPYGDVAVYVVHLPSVRVRPSGFDTARRDESAVLLGAELRAEESPRVILLGDLNGTLDDRGLAPVLNRVDSAGEGVTDGFAFSWPVSFPLARIDHVLARAGAVTRLWTLPATGSDHLPVAARVTFPSGADRGASG</sequence>
<dbReference type="RefSeq" id="WP_162466117.1">
    <property type="nucleotide sequence ID" value="NZ_WIXO01000001.1"/>
</dbReference>
<keyword evidence="4" id="KW-1185">Reference proteome</keyword>
<dbReference type="EMBL" id="WIXO01000001">
    <property type="protein sequence ID" value="MTE19930.1"/>
    <property type="molecule type" value="Genomic_DNA"/>
</dbReference>
<dbReference type="Proteomes" id="UP000473014">
    <property type="component" value="Unassembled WGS sequence"/>
</dbReference>
<proteinExistence type="predicted"/>
<dbReference type="Pfam" id="PF03372">
    <property type="entry name" value="Exo_endo_phos"/>
    <property type="match status" value="1"/>
</dbReference>
<evidence type="ECO:0000256" key="1">
    <source>
        <dbReference type="SAM" id="Phobius"/>
    </source>
</evidence>
<feature type="domain" description="Endonuclease/exonuclease/phosphatase" evidence="2">
    <location>
        <begin position="126"/>
        <end position="329"/>
    </location>
</feature>
<name>A0A6G2BCF2_9ACTN</name>
<evidence type="ECO:0000259" key="2">
    <source>
        <dbReference type="Pfam" id="PF03372"/>
    </source>
</evidence>
<keyword evidence="1" id="KW-0472">Membrane</keyword>
<keyword evidence="3" id="KW-0255">Endonuclease</keyword>
<keyword evidence="3" id="KW-0540">Nuclease</keyword>
<keyword evidence="1" id="KW-0812">Transmembrane</keyword>
<dbReference type="GO" id="GO:0004527">
    <property type="term" value="F:exonuclease activity"/>
    <property type="evidence" value="ECO:0007669"/>
    <property type="project" value="UniProtKB-KW"/>
</dbReference>
<gene>
    <name evidence="3" type="ORF">F0L17_12540</name>
</gene>
<evidence type="ECO:0000313" key="4">
    <source>
        <dbReference type="Proteomes" id="UP000473014"/>
    </source>
</evidence>
<dbReference type="InterPro" id="IPR036691">
    <property type="entry name" value="Endo/exonu/phosph_ase_sf"/>
</dbReference>
<evidence type="ECO:0000313" key="3">
    <source>
        <dbReference type="EMBL" id="MTE19930.1"/>
    </source>
</evidence>
<dbReference type="SUPFAM" id="SSF56219">
    <property type="entry name" value="DNase I-like"/>
    <property type="match status" value="1"/>
</dbReference>
<keyword evidence="3" id="KW-0269">Exonuclease</keyword>
<dbReference type="Gene3D" id="3.60.10.10">
    <property type="entry name" value="Endonuclease/exonuclease/phosphatase"/>
    <property type="match status" value="1"/>
</dbReference>
<protein>
    <submittedName>
        <fullName evidence="3">Endonuclease/exonuclease/phosphatase family protein</fullName>
    </submittedName>
</protein>
<accession>A0A6G2BCF2</accession>
<keyword evidence="3" id="KW-0378">Hydrolase</keyword>
<keyword evidence="1" id="KW-1133">Transmembrane helix</keyword>
<comment type="caution">
    <text evidence="3">The sequence shown here is derived from an EMBL/GenBank/DDBJ whole genome shotgun (WGS) entry which is preliminary data.</text>
</comment>
<feature type="transmembrane region" description="Helical" evidence="1">
    <location>
        <begin position="77"/>
        <end position="98"/>
    </location>
</feature>
<dbReference type="InterPro" id="IPR005135">
    <property type="entry name" value="Endo/exonuclease/phosphatase"/>
</dbReference>